<evidence type="ECO:0000256" key="1">
    <source>
        <dbReference type="ARBA" id="ARBA00009477"/>
    </source>
</evidence>
<feature type="coiled-coil region" evidence="2">
    <location>
        <begin position="134"/>
        <end position="161"/>
    </location>
</feature>
<reference evidence="5" key="1">
    <citation type="journal article" date="2021" name="PeerJ">
        <title>Extensive microbial diversity within the chicken gut microbiome revealed by metagenomics and culture.</title>
        <authorList>
            <person name="Gilroy R."/>
            <person name="Ravi A."/>
            <person name="Getino M."/>
            <person name="Pursley I."/>
            <person name="Horton D.L."/>
            <person name="Alikhan N.F."/>
            <person name="Baker D."/>
            <person name="Gharbi K."/>
            <person name="Hall N."/>
            <person name="Watson M."/>
            <person name="Adriaenssens E.M."/>
            <person name="Foster-Nyarko E."/>
            <person name="Jarju S."/>
            <person name="Secka A."/>
            <person name="Antonio M."/>
            <person name="Oren A."/>
            <person name="Chaudhuri R.R."/>
            <person name="La Ragione R."/>
            <person name="Hildebrand F."/>
            <person name="Pallen M.J."/>
        </authorList>
    </citation>
    <scope>NUCLEOTIDE SEQUENCE</scope>
    <source>
        <strain evidence="5">Gambia11-129</strain>
    </source>
</reference>
<evidence type="ECO:0000256" key="3">
    <source>
        <dbReference type="SAM" id="Phobius"/>
    </source>
</evidence>
<gene>
    <name evidence="5" type="ORF">IAB12_00630</name>
</gene>
<accession>A0A9D1PT58</accession>
<dbReference type="InterPro" id="IPR058647">
    <property type="entry name" value="BSH_CzcB-like"/>
</dbReference>
<comment type="caution">
    <text evidence="5">The sequence shown here is derived from an EMBL/GenBank/DDBJ whole genome shotgun (WGS) entry which is preliminary data.</text>
</comment>
<keyword evidence="2" id="KW-0175">Coiled coil</keyword>
<proteinExistence type="inferred from homology"/>
<dbReference type="PANTHER" id="PTHR30469">
    <property type="entry name" value="MULTIDRUG RESISTANCE PROTEIN MDTA"/>
    <property type="match status" value="1"/>
</dbReference>
<comment type="similarity">
    <text evidence="1">Belongs to the membrane fusion protein (MFP) (TC 8.A.1) family.</text>
</comment>
<feature type="domain" description="CzcB-like barrel-sandwich hybrid" evidence="4">
    <location>
        <begin position="71"/>
        <end position="181"/>
    </location>
</feature>
<dbReference type="EMBL" id="DXHU01000004">
    <property type="protein sequence ID" value="HIV98273.1"/>
    <property type="molecule type" value="Genomic_DNA"/>
</dbReference>
<dbReference type="Gene3D" id="1.10.287.470">
    <property type="entry name" value="Helix hairpin bin"/>
    <property type="match status" value="1"/>
</dbReference>
<dbReference type="AlphaFoldDB" id="A0A9D1PT58"/>
<evidence type="ECO:0000313" key="5">
    <source>
        <dbReference type="EMBL" id="HIV98273.1"/>
    </source>
</evidence>
<dbReference type="Gene3D" id="2.40.50.100">
    <property type="match status" value="1"/>
</dbReference>
<dbReference type="GO" id="GO:1990281">
    <property type="term" value="C:efflux pump complex"/>
    <property type="evidence" value="ECO:0007669"/>
    <property type="project" value="TreeGrafter"/>
</dbReference>
<evidence type="ECO:0000259" key="4">
    <source>
        <dbReference type="Pfam" id="PF25973"/>
    </source>
</evidence>
<dbReference type="Proteomes" id="UP000823936">
    <property type="component" value="Unassembled WGS sequence"/>
</dbReference>
<dbReference type="GO" id="GO:0015562">
    <property type="term" value="F:efflux transmembrane transporter activity"/>
    <property type="evidence" value="ECO:0007669"/>
    <property type="project" value="TreeGrafter"/>
</dbReference>
<evidence type="ECO:0000256" key="2">
    <source>
        <dbReference type="SAM" id="Coils"/>
    </source>
</evidence>
<keyword evidence="3" id="KW-0472">Membrane</keyword>
<keyword evidence="3" id="KW-1133">Transmembrane helix</keyword>
<feature type="transmembrane region" description="Helical" evidence="3">
    <location>
        <begin position="12"/>
        <end position="31"/>
    </location>
</feature>
<evidence type="ECO:0000313" key="6">
    <source>
        <dbReference type="Proteomes" id="UP000823936"/>
    </source>
</evidence>
<name>A0A9D1PT58_9SPIO</name>
<dbReference type="InterPro" id="IPR006143">
    <property type="entry name" value="RND_pump_MFP"/>
</dbReference>
<reference evidence="5" key="2">
    <citation type="submission" date="2021-04" db="EMBL/GenBank/DDBJ databases">
        <authorList>
            <person name="Gilroy R."/>
        </authorList>
    </citation>
    <scope>NUCLEOTIDE SEQUENCE</scope>
    <source>
        <strain evidence="5">Gambia11-129</strain>
    </source>
</reference>
<dbReference type="NCBIfam" id="TIGR01730">
    <property type="entry name" value="RND_mfp"/>
    <property type="match status" value="1"/>
</dbReference>
<protein>
    <submittedName>
        <fullName evidence="5">Efflux RND transporter periplasmic adaptor subunit</fullName>
    </submittedName>
</protein>
<dbReference type="Pfam" id="PF25973">
    <property type="entry name" value="BSH_CzcB"/>
    <property type="match status" value="1"/>
</dbReference>
<organism evidence="5 6">
    <name type="scientific">Candidatus Ornithospirochaeta avicola</name>
    <dbReference type="NCBI Taxonomy" id="2840896"/>
    <lineage>
        <taxon>Bacteria</taxon>
        <taxon>Pseudomonadati</taxon>
        <taxon>Spirochaetota</taxon>
        <taxon>Spirochaetia</taxon>
        <taxon>Spirochaetales</taxon>
        <taxon>Spirochaetaceae</taxon>
        <taxon>Spirochaetaceae incertae sedis</taxon>
        <taxon>Candidatus Ornithospirochaeta</taxon>
    </lineage>
</organism>
<dbReference type="PANTHER" id="PTHR30469:SF15">
    <property type="entry name" value="HLYD FAMILY OF SECRETION PROTEINS"/>
    <property type="match status" value="1"/>
</dbReference>
<dbReference type="Gene3D" id="2.40.30.170">
    <property type="match status" value="1"/>
</dbReference>
<keyword evidence="3" id="KW-0812">Transmembrane</keyword>
<sequence>MKNRKLAVFIRILVLVLVLLLVFLSVYLIILNKEEVVYNAPRTAVAVIKPERRTIEESITLSGYTESTKISPVVPFVSGTVESFDLSVGDEVKKGDVIAVIDDEPYVLQLNMAKVQFDVLSSSYERMEKLYQTGAVTKQDLESLKAQLDAAEEQMKLASLQVDYATVRAEMDGTVILTNTNEANIASSSDYIAVLADMNSIKVTLAMNESYYSRIRENMSDVSVYVYSPSTGESSSARIDTVSPVIDPLSKTFDVTVILDNPSGFAIGGYVKADFIFSSNENVLSLPSFVRKADGGMYVYDEDEEKARYVTFTSEYSDDEYFSVPESFEDTYFISSGQDLVLDGSPVNAIVEE</sequence>
<dbReference type="SUPFAM" id="SSF111369">
    <property type="entry name" value="HlyD-like secretion proteins"/>
    <property type="match status" value="1"/>
</dbReference>